<dbReference type="SUPFAM" id="SSF109993">
    <property type="entry name" value="VPS9 domain"/>
    <property type="match status" value="1"/>
</dbReference>
<evidence type="ECO:0000313" key="3">
    <source>
        <dbReference type="EnsemblMetazoa" id="XP_038059013.1"/>
    </source>
</evidence>
<feature type="domain" description="VPS9" evidence="2">
    <location>
        <begin position="289"/>
        <end position="435"/>
    </location>
</feature>
<dbReference type="PANTHER" id="PTHR24170">
    <property type="entry name" value="ANKYRIN REPEAT DOMAIN-CONTAINING PROTEIN 27"/>
    <property type="match status" value="1"/>
</dbReference>
<dbReference type="EnsemblMetazoa" id="XM_038203085.1">
    <property type="protein sequence ID" value="XP_038059013.1"/>
    <property type="gene ID" value="LOC119730274"/>
</dbReference>
<reference evidence="3" key="1">
    <citation type="submission" date="2022-11" db="UniProtKB">
        <authorList>
            <consortium name="EnsemblMetazoa"/>
        </authorList>
    </citation>
    <scope>IDENTIFICATION</scope>
</reference>
<dbReference type="GO" id="GO:0030133">
    <property type="term" value="C:transport vesicle"/>
    <property type="evidence" value="ECO:0007669"/>
    <property type="project" value="TreeGrafter"/>
</dbReference>
<organism evidence="3 4">
    <name type="scientific">Patiria miniata</name>
    <name type="common">Bat star</name>
    <name type="synonym">Asterina miniata</name>
    <dbReference type="NCBI Taxonomy" id="46514"/>
    <lineage>
        <taxon>Eukaryota</taxon>
        <taxon>Metazoa</taxon>
        <taxon>Echinodermata</taxon>
        <taxon>Eleutherozoa</taxon>
        <taxon>Asterozoa</taxon>
        <taxon>Asteroidea</taxon>
        <taxon>Valvatacea</taxon>
        <taxon>Valvatida</taxon>
        <taxon>Asterinidae</taxon>
        <taxon>Patiria</taxon>
    </lineage>
</organism>
<dbReference type="GO" id="GO:0097422">
    <property type="term" value="C:tubular endosome"/>
    <property type="evidence" value="ECO:0007669"/>
    <property type="project" value="TreeGrafter"/>
</dbReference>
<accession>A0A914A5D0</accession>
<dbReference type="InterPro" id="IPR037191">
    <property type="entry name" value="VPS9_dom_sf"/>
</dbReference>
<dbReference type="GO" id="GO:0005085">
    <property type="term" value="F:guanyl-nucleotide exchange factor activity"/>
    <property type="evidence" value="ECO:0007669"/>
    <property type="project" value="TreeGrafter"/>
</dbReference>
<dbReference type="GeneID" id="119730274"/>
<dbReference type="GO" id="GO:0005886">
    <property type="term" value="C:plasma membrane"/>
    <property type="evidence" value="ECO:0007669"/>
    <property type="project" value="TreeGrafter"/>
</dbReference>
<name>A0A914A5D0_PATMI</name>
<dbReference type="Pfam" id="PF02204">
    <property type="entry name" value="VPS9"/>
    <property type="match status" value="1"/>
</dbReference>
<protein>
    <recommendedName>
        <fullName evidence="2">VPS9 domain-containing protein</fullName>
    </recommendedName>
</protein>
<dbReference type="PROSITE" id="PS51205">
    <property type="entry name" value="VPS9"/>
    <property type="match status" value="1"/>
</dbReference>
<dbReference type="GO" id="GO:0005769">
    <property type="term" value="C:early endosome"/>
    <property type="evidence" value="ECO:0007669"/>
    <property type="project" value="TreeGrafter"/>
</dbReference>
<dbReference type="AlphaFoldDB" id="A0A914A5D0"/>
<dbReference type="Proteomes" id="UP000887568">
    <property type="component" value="Unplaced"/>
</dbReference>
<dbReference type="GO" id="GO:0000149">
    <property type="term" value="F:SNARE binding"/>
    <property type="evidence" value="ECO:0007669"/>
    <property type="project" value="TreeGrafter"/>
</dbReference>
<feature type="region of interest" description="Disordered" evidence="1">
    <location>
        <begin position="481"/>
        <end position="512"/>
    </location>
</feature>
<dbReference type="SMART" id="SM00167">
    <property type="entry name" value="VPS9"/>
    <property type="match status" value="1"/>
</dbReference>
<dbReference type="RefSeq" id="XP_038059013.1">
    <property type="nucleotide sequence ID" value="XM_038203085.1"/>
</dbReference>
<dbReference type="GO" id="GO:0005770">
    <property type="term" value="C:late endosome"/>
    <property type="evidence" value="ECO:0007669"/>
    <property type="project" value="TreeGrafter"/>
</dbReference>
<evidence type="ECO:0000259" key="2">
    <source>
        <dbReference type="PROSITE" id="PS51205"/>
    </source>
</evidence>
<sequence>MSVSLRFLLPMRKSPAPTKHFRGSNDFSSADWSLSSERSHKPKMAESDDLEFNPLYKCLQTRFRNEFETAQDNCYLVCIPQTASLVGMSISQGIVDTHLLKPSPMLRDHYITTDKYNSKTISVEEGVITCVEGFRQQDTIKVLSEELGYNKNYKPFKMLIIERPLEGAKKGRRGSAGLSDEFLSPRTSYADNCKFLNLFHENRAQLKAIDMKISEFNHTYMILPGYLMDAARKLRGIWEHSKLAFSETNNYIRLQSDGRLEEAITMALESYIMGGVHTKVFKAICQQMADDDKALYGRIQELQGVKADQLGVMQDFCCPLPTAVVELARLDGINNPQEKLLCLKSTLDGITDEVSAHLRMNLAPGCSPPCLTSDELIPLQVLVISQAKCQYLASNLYYMEHFHWVNSDHNDVGYTLVSFKAAMEYMKNTDFTKIMGSKKLKKEMTIDELMAAYNSNFDQDPWLPESSPVPRSTIGNITRMMEKTSVSSDSEGHKTIYAGKPAMTKPRTSSNPVPDVVPHIEKPVLGDFLSALQNDVLDCTYGKLD</sequence>
<dbReference type="PANTHER" id="PTHR24170:SF1">
    <property type="entry name" value="DOMAIN PROTEIN, PUTATIVE (AFU_ORTHOLOGUE AFUA_1G09870)-RELATED"/>
    <property type="match status" value="1"/>
</dbReference>
<dbReference type="Gene3D" id="1.20.1050.80">
    <property type="entry name" value="VPS9 domain"/>
    <property type="match status" value="1"/>
</dbReference>
<dbReference type="InterPro" id="IPR051248">
    <property type="entry name" value="UPF0507/Ank_repeat_27"/>
</dbReference>
<evidence type="ECO:0000313" key="4">
    <source>
        <dbReference type="Proteomes" id="UP000887568"/>
    </source>
</evidence>
<keyword evidence="4" id="KW-1185">Reference proteome</keyword>
<proteinExistence type="predicted"/>
<dbReference type="OrthoDB" id="411646at2759"/>
<dbReference type="OMA" id="VCIPQTA"/>
<dbReference type="InterPro" id="IPR003123">
    <property type="entry name" value="VPS9"/>
</dbReference>
<dbReference type="GO" id="GO:0045022">
    <property type="term" value="P:early endosome to late endosome transport"/>
    <property type="evidence" value="ECO:0007669"/>
    <property type="project" value="TreeGrafter"/>
</dbReference>
<evidence type="ECO:0000256" key="1">
    <source>
        <dbReference type="SAM" id="MobiDB-lite"/>
    </source>
</evidence>